<feature type="domain" description="HTH tetR-type" evidence="5">
    <location>
        <begin position="19"/>
        <end position="79"/>
    </location>
</feature>
<dbReference type="InterPro" id="IPR001647">
    <property type="entry name" value="HTH_TetR"/>
</dbReference>
<dbReference type="PRINTS" id="PR00455">
    <property type="entry name" value="HTHTETR"/>
</dbReference>
<accession>A0A1Y2MKR1</accession>
<dbReference type="SUPFAM" id="SSF48498">
    <property type="entry name" value="Tetracyclin repressor-like, C-terminal domain"/>
    <property type="match status" value="1"/>
</dbReference>
<dbReference type="Proteomes" id="UP000194360">
    <property type="component" value="Unassembled WGS sequence"/>
</dbReference>
<dbReference type="SUPFAM" id="SSF46689">
    <property type="entry name" value="Homeodomain-like"/>
    <property type="match status" value="1"/>
</dbReference>
<evidence type="ECO:0000256" key="3">
    <source>
        <dbReference type="ARBA" id="ARBA00023163"/>
    </source>
</evidence>
<dbReference type="STRING" id="2074.BG845_05813"/>
<reference evidence="6 7" key="1">
    <citation type="submission" date="2016-09" db="EMBL/GenBank/DDBJ databases">
        <title>Pseudonocardia autotrophica DSM535, a candidate organism with high potential of specific P450 cytochromes.</title>
        <authorList>
            <person name="Grumaz C."/>
            <person name="Vainshtein Y."/>
            <person name="Kirstahler P."/>
            <person name="Sohn K."/>
        </authorList>
    </citation>
    <scope>NUCLEOTIDE SEQUENCE [LARGE SCALE GENOMIC DNA]</scope>
    <source>
        <strain evidence="6 7">DSM 535</strain>
    </source>
</reference>
<evidence type="ECO:0000313" key="7">
    <source>
        <dbReference type="Proteomes" id="UP000194360"/>
    </source>
</evidence>
<gene>
    <name evidence="6" type="primary">acuR</name>
    <name evidence="6" type="ORF">BG845_05813</name>
</gene>
<dbReference type="Gene3D" id="1.10.357.10">
    <property type="entry name" value="Tetracycline Repressor, domain 2"/>
    <property type="match status" value="1"/>
</dbReference>
<dbReference type="InterPro" id="IPR009057">
    <property type="entry name" value="Homeodomain-like_sf"/>
</dbReference>
<evidence type="ECO:0000256" key="1">
    <source>
        <dbReference type="ARBA" id="ARBA00023015"/>
    </source>
</evidence>
<evidence type="ECO:0000256" key="2">
    <source>
        <dbReference type="ARBA" id="ARBA00023125"/>
    </source>
</evidence>
<feature type="DNA-binding region" description="H-T-H motif" evidence="4">
    <location>
        <begin position="42"/>
        <end position="61"/>
    </location>
</feature>
<proteinExistence type="predicted"/>
<evidence type="ECO:0000313" key="6">
    <source>
        <dbReference type="EMBL" id="OSY35850.1"/>
    </source>
</evidence>
<dbReference type="EMBL" id="MIGB01000046">
    <property type="protein sequence ID" value="OSY35850.1"/>
    <property type="molecule type" value="Genomic_DNA"/>
</dbReference>
<name>A0A1Y2MKR1_PSEAH</name>
<organism evidence="6 7">
    <name type="scientific">Pseudonocardia autotrophica</name>
    <name type="common">Amycolata autotrophica</name>
    <name type="synonym">Nocardia autotrophica</name>
    <dbReference type="NCBI Taxonomy" id="2074"/>
    <lineage>
        <taxon>Bacteria</taxon>
        <taxon>Bacillati</taxon>
        <taxon>Actinomycetota</taxon>
        <taxon>Actinomycetes</taxon>
        <taxon>Pseudonocardiales</taxon>
        <taxon>Pseudonocardiaceae</taxon>
        <taxon>Pseudonocardia</taxon>
    </lineage>
</organism>
<dbReference type="InterPro" id="IPR011075">
    <property type="entry name" value="TetR_C"/>
</dbReference>
<keyword evidence="1" id="KW-0805">Transcription regulation</keyword>
<dbReference type="AlphaFoldDB" id="A0A1Y2MKR1"/>
<dbReference type="GO" id="GO:0003677">
    <property type="term" value="F:DNA binding"/>
    <property type="evidence" value="ECO:0007669"/>
    <property type="project" value="UniProtKB-UniRule"/>
</dbReference>
<dbReference type="Pfam" id="PF16925">
    <property type="entry name" value="TetR_C_13"/>
    <property type="match status" value="1"/>
</dbReference>
<evidence type="ECO:0000256" key="4">
    <source>
        <dbReference type="PROSITE-ProRule" id="PRU00335"/>
    </source>
</evidence>
<dbReference type="RefSeq" id="WP_085915916.1">
    <property type="nucleotide sequence ID" value="NZ_AP018920.1"/>
</dbReference>
<keyword evidence="2 4" id="KW-0238">DNA-binding</keyword>
<dbReference type="Pfam" id="PF00440">
    <property type="entry name" value="TetR_N"/>
    <property type="match status" value="1"/>
</dbReference>
<keyword evidence="3" id="KW-0804">Transcription</keyword>
<evidence type="ECO:0000259" key="5">
    <source>
        <dbReference type="PROSITE" id="PS50977"/>
    </source>
</evidence>
<dbReference type="PANTHER" id="PTHR47506">
    <property type="entry name" value="TRANSCRIPTIONAL REGULATORY PROTEIN"/>
    <property type="match status" value="1"/>
</dbReference>
<dbReference type="OrthoDB" id="4567939at2"/>
<comment type="caution">
    <text evidence="6">The sequence shown here is derived from an EMBL/GenBank/DDBJ whole genome shotgun (WGS) entry which is preliminary data.</text>
</comment>
<protein>
    <submittedName>
        <fullName evidence="6">Transcriptional regulator AcuR</fullName>
    </submittedName>
</protein>
<dbReference type="PROSITE" id="PS50977">
    <property type="entry name" value="HTH_TETR_2"/>
    <property type="match status" value="1"/>
</dbReference>
<dbReference type="PANTHER" id="PTHR47506:SF3">
    <property type="entry name" value="HTH-TYPE TRANSCRIPTIONAL REGULATOR LMRA"/>
    <property type="match status" value="1"/>
</dbReference>
<dbReference type="InterPro" id="IPR036271">
    <property type="entry name" value="Tet_transcr_reg_TetR-rel_C_sf"/>
</dbReference>
<keyword evidence="7" id="KW-1185">Reference proteome</keyword>
<sequence length="213" mass="22841">MSDGPEPVQEDGRPGATVVPTRERIIRAAAYLFLARSFHAVGVGDICERAQARKGSFYHFFPSKDAVAVAVVEHHEAALWTLLDEQERAARGPVNKLRATPEVTRIAHEGLRRSFGRPVGCPLGSLAVELATTPGAAGRRAAQALQTWEARIHEHCLDAAEVGLLADGVDPDDLARSVMATMQGMLLMAKVSDSPVETVARAMTAAIDRGVRS</sequence>